<comment type="caution">
    <text evidence="1">The sequence shown here is derived from an EMBL/GenBank/DDBJ whole genome shotgun (WGS) entry which is preliminary data.</text>
</comment>
<organism evidence="1 2">
    <name type="scientific">Ensete ventricosum</name>
    <name type="common">Abyssinian banana</name>
    <name type="synonym">Musa ensete</name>
    <dbReference type="NCBI Taxonomy" id="4639"/>
    <lineage>
        <taxon>Eukaryota</taxon>
        <taxon>Viridiplantae</taxon>
        <taxon>Streptophyta</taxon>
        <taxon>Embryophyta</taxon>
        <taxon>Tracheophyta</taxon>
        <taxon>Spermatophyta</taxon>
        <taxon>Magnoliopsida</taxon>
        <taxon>Liliopsida</taxon>
        <taxon>Zingiberales</taxon>
        <taxon>Musaceae</taxon>
        <taxon>Ensete</taxon>
    </lineage>
</organism>
<keyword evidence="2" id="KW-1185">Reference proteome</keyword>
<dbReference type="Proteomes" id="UP001222027">
    <property type="component" value="Unassembled WGS sequence"/>
</dbReference>
<name>A0AAV8PLS3_ENSVE</name>
<proteinExistence type="predicted"/>
<dbReference type="EMBL" id="JAQQAF010000009">
    <property type="protein sequence ID" value="KAJ8458987.1"/>
    <property type="molecule type" value="Genomic_DNA"/>
</dbReference>
<protein>
    <submittedName>
        <fullName evidence="1">Uncharacterized protein</fullName>
    </submittedName>
</protein>
<dbReference type="AlphaFoldDB" id="A0AAV8PLS3"/>
<evidence type="ECO:0000313" key="1">
    <source>
        <dbReference type="EMBL" id="KAJ8458987.1"/>
    </source>
</evidence>
<reference evidence="1 2" key="1">
    <citation type="submission" date="2022-12" db="EMBL/GenBank/DDBJ databases">
        <title>Chromosome-scale assembly of the Ensete ventricosum genome.</title>
        <authorList>
            <person name="Dussert Y."/>
            <person name="Stocks J."/>
            <person name="Wendawek A."/>
            <person name="Woldeyes F."/>
            <person name="Nichols R.A."/>
            <person name="Borrell J.S."/>
        </authorList>
    </citation>
    <scope>NUCLEOTIDE SEQUENCE [LARGE SCALE GENOMIC DNA]</scope>
    <source>
        <strain evidence="2">cv. Maze</strain>
        <tissue evidence="1">Seeds</tissue>
    </source>
</reference>
<gene>
    <name evidence="1" type="ORF">OPV22_031913</name>
</gene>
<sequence>MFQPALVLTPGYFIHATRKMIWQVLLPFIHSDLQGRLQAKQTACPIVCTIIAELAASMLPSIDMGLDPIQRYVFLEQSVLLS</sequence>
<evidence type="ECO:0000313" key="2">
    <source>
        <dbReference type="Proteomes" id="UP001222027"/>
    </source>
</evidence>
<accession>A0AAV8PLS3</accession>